<name>A0A1E3A5N0_9FIRM</name>
<dbReference type="Proteomes" id="UP000094067">
    <property type="component" value="Unassembled WGS sequence"/>
</dbReference>
<sequence>MRRKPGTLLDNTLLRYLLSFLLVLLLPLVTFFLIYNRYFLSLYQNEVFERYQNEIVSLDREIVTHVQWMRNIAGQFTNQRTFRQEDIIEDAPGYSRTMNVLSSIVSPQDFFTTISFYSSASPDTVYTNNGTFNVRFYKQYYLPDGTLADLKRILPEITDEQWFTPGQQLMSSGFQGLSYDCIIPIPHTPGDYVIFSVPEHSFRRLANNTDFMILYGKEDVLYSSFVPDPLLTEQISESSEPFVRLPDGRVLFCRSSPESGMYLALLLPEEVILSPVQEAQRLFLVLFLLLAAAGGFLVFVMAMFNYRPIRRLSESARRRVSDIPRELQGTRAVGYALESMERQTSSLRRSVLRERAIFKLIYGRMQDDPSVSECLQLAELPPNEQSYCTMVLQTVGAVPKEAVMEAVTHSLEALCPVSGMEYITGKCYLFLLGYARNREKLRQALTESCALITEQTGQAVRITVGKGYTNPRKLNHSFRQALSLHESMAEGPDICFYEEAGLEKEDFTYPTLDLQSLYYALVQTDPERYQLIADTLMDTVQNGSLQPFTACSICCDIINISLTGMRELQPCSLKLQEVYSSLRWETDPVLLLETAKTITRQALALLTQLAQPEEDTPDSAMQIIRYINENYSREDMNVSQVAQVFGLSVSNLSHRFKSQTGMNISDYISEKRLDYARQLLTGTRLTISEIALSLGYSQAPNFIRKFKAQTGMTPSEYRSVYMNPATAKKKGLKTNEQKTKPDTDHD</sequence>
<dbReference type="PANTHER" id="PTHR43280:SF2">
    <property type="entry name" value="HTH-TYPE TRANSCRIPTIONAL REGULATOR EXSA"/>
    <property type="match status" value="1"/>
</dbReference>
<gene>
    <name evidence="7" type="primary">araC_16</name>
    <name evidence="7" type="ORF">BEI61_04889</name>
</gene>
<keyword evidence="5" id="KW-0812">Transmembrane</keyword>
<dbReference type="RefSeq" id="WP_081331373.1">
    <property type="nucleotide sequence ID" value="NZ_MCGH01000003.1"/>
</dbReference>
<dbReference type="PANTHER" id="PTHR43280">
    <property type="entry name" value="ARAC-FAMILY TRANSCRIPTIONAL REGULATOR"/>
    <property type="match status" value="1"/>
</dbReference>
<dbReference type="SMART" id="SM00342">
    <property type="entry name" value="HTH_ARAC"/>
    <property type="match status" value="1"/>
</dbReference>
<feature type="region of interest" description="Disordered" evidence="4">
    <location>
        <begin position="723"/>
        <end position="746"/>
    </location>
</feature>
<keyword evidence="1" id="KW-0805">Transcription regulation</keyword>
<keyword evidence="3" id="KW-0804">Transcription</keyword>
<dbReference type="AlphaFoldDB" id="A0A1E3A5N0"/>
<feature type="transmembrane region" description="Helical" evidence="5">
    <location>
        <begin position="282"/>
        <end position="304"/>
    </location>
</feature>
<evidence type="ECO:0000313" key="8">
    <source>
        <dbReference type="Proteomes" id="UP000094067"/>
    </source>
</evidence>
<dbReference type="Gene3D" id="1.10.10.60">
    <property type="entry name" value="Homeodomain-like"/>
    <property type="match status" value="2"/>
</dbReference>
<feature type="transmembrane region" description="Helical" evidence="5">
    <location>
        <begin position="12"/>
        <end position="35"/>
    </location>
</feature>
<dbReference type="PRINTS" id="PR00032">
    <property type="entry name" value="HTHARAC"/>
</dbReference>
<accession>A0A1E3A5N0</accession>
<reference evidence="7 8" key="1">
    <citation type="submission" date="2016-07" db="EMBL/GenBank/DDBJ databases">
        <title>Characterization of isolates of Eisenbergiella tayi derived from blood cultures, using whole genome sequencing.</title>
        <authorList>
            <person name="Burdz T."/>
            <person name="Wiebe D."/>
            <person name="Huynh C."/>
            <person name="Bernard K."/>
        </authorList>
    </citation>
    <scope>NUCLEOTIDE SEQUENCE [LARGE SCALE GENOMIC DNA]</scope>
    <source>
        <strain evidence="7 8">NML 110608</strain>
    </source>
</reference>
<feature type="domain" description="HTH araC/xylS-type" evidence="6">
    <location>
        <begin position="621"/>
        <end position="720"/>
    </location>
</feature>
<dbReference type="PROSITE" id="PS00041">
    <property type="entry name" value="HTH_ARAC_FAMILY_1"/>
    <property type="match status" value="1"/>
</dbReference>
<dbReference type="PROSITE" id="PS01124">
    <property type="entry name" value="HTH_ARAC_FAMILY_2"/>
    <property type="match status" value="1"/>
</dbReference>
<keyword evidence="5" id="KW-0472">Membrane</keyword>
<dbReference type="SUPFAM" id="SSF46689">
    <property type="entry name" value="Homeodomain-like"/>
    <property type="match status" value="2"/>
</dbReference>
<organism evidence="7 8">
    <name type="scientific">Eisenbergiella tayi</name>
    <dbReference type="NCBI Taxonomy" id="1432052"/>
    <lineage>
        <taxon>Bacteria</taxon>
        <taxon>Bacillati</taxon>
        <taxon>Bacillota</taxon>
        <taxon>Clostridia</taxon>
        <taxon>Lachnospirales</taxon>
        <taxon>Lachnospiraceae</taxon>
        <taxon>Eisenbergiella</taxon>
    </lineage>
</organism>
<comment type="caution">
    <text evidence="7">The sequence shown here is derived from an EMBL/GenBank/DDBJ whole genome shotgun (WGS) entry which is preliminary data.</text>
</comment>
<dbReference type="InterPro" id="IPR018062">
    <property type="entry name" value="HTH_AraC-typ_CS"/>
</dbReference>
<keyword evidence="2" id="KW-0238">DNA-binding</keyword>
<dbReference type="InterPro" id="IPR009057">
    <property type="entry name" value="Homeodomain-like_sf"/>
</dbReference>
<dbReference type="GO" id="GO:0043565">
    <property type="term" value="F:sequence-specific DNA binding"/>
    <property type="evidence" value="ECO:0007669"/>
    <property type="project" value="InterPro"/>
</dbReference>
<dbReference type="GO" id="GO:0003700">
    <property type="term" value="F:DNA-binding transcription factor activity"/>
    <property type="evidence" value="ECO:0007669"/>
    <property type="project" value="InterPro"/>
</dbReference>
<evidence type="ECO:0000256" key="1">
    <source>
        <dbReference type="ARBA" id="ARBA00023015"/>
    </source>
</evidence>
<dbReference type="Pfam" id="PF12833">
    <property type="entry name" value="HTH_18"/>
    <property type="match status" value="1"/>
</dbReference>
<proteinExistence type="predicted"/>
<feature type="compositionally biased region" description="Basic and acidic residues" evidence="4">
    <location>
        <begin position="733"/>
        <end position="746"/>
    </location>
</feature>
<evidence type="ECO:0000256" key="4">
    <source>
        <dbReference type="SAM" id="MobiDB-lite"/>
    </source>
</evidence>
<dbReference type="EMBL" id="MCGH01000003">
    <property type="protein sequence ID" value="ODM04085.1"/>
    <property type="molecule type" value="Genomic_DNA"/>
</dbReference>
<evidence type="ECO:0000313" key="7">
    <source>
        <dbReference type="EMBL" id="ODM04085.1"/>
    </source>
</evidence>
<evidence type="ECO:0000256" key="2">
    <source>
        <dbReference type="ARBA" id="ARBA00023125"/>
    </source>
</evidence>
<evidence type="ECO:0000256" key="5">
    <source>
        <dbReference type="SAM" id="Phobius"/>
    </source>
</evidence>
<dbReference type="InterPro" id="IPR018060">
    <property type="entry name" value="HTH_AraC"/>
</dbReference>
<protein>
    <submittedName>
        <fullName evidence="7">Arabinose operon regulatory protein</fullName>
    </submittedName>
</protein>
<evidence type="ECO:0000259" key="6">
    <source>
        <dbReference type="PROSITE" id="PS01124"/>
    </source>
</evidence>
<evidence type="ECO:0000256" key="3">
    <source>
        <dbReference type="ARBA" id="ARBA00023163"/>
    </source>
</evidence>
<keyword evidence="5" id="KW-1133">Transmembrane helix</keyword>
<dbReference type="InterPro" id="IPR020449">
    <property type="entry name" value="Tscrpt_reg_AraC-type_HTH"/>
</dbReference>